<keyword evidence="5" id="KW-1185">Reference proteome</keyword>
<feature type="region of interest" description="Disordered" evidence="1">
    <location>
        <begin position="931"/>
        <end position="954"/>
    </location>
</feature>
<dbReference type="Pfam" id="PF00211">
    <property type="entry name" value="Guanylate_cyc"/>
    <property type="match status" value="1"/>
</dbReference>
<protein>
    <recommendedName>
        <fullName evidence="3">Guanylate cyclase domain-containing protein</fullName>
    </recommendedName>
</protein>
<dbReference type="Proteomes" id="UP001642464">
    <property type="component" value="Unassembled WGS sequence"/>
</dbReference>
<feature type="domain" description="Guanylate cyclase" evidence="3">
    <location>
        <begin position="709"/>
        <end position="843"/>
    </location>
</feature>
<feature type="transmembrane region" description="Helical" evidence="2">
    <location>
        <begin position="598"/>
        <end position="621"/>
    </location>
</feature>
<dbReference type="PANTHER" id="PTHR43081:SF1">
    <property type="entry name" value="ADENYLATE CYCLASE, TERMINAL-DIFFERENTIATION SPECIFIC"/>
    <property type="match status" value="1"/>
</dbReference>
<feature type="compositionally biased region" description="Low complexity" evidence="1">
    <location>
        <begin position="42"/>
        <end position="54"/>
    </location>
</feature>
<evidence type="ECO:0000256" key="1">
    <source>
        <dbReference type="SAM" id="MobiDB-lite"/>
    </source>
</evidence>
<keyword evidence="2" id="KW-0812">Transmembrane</keyword>
<comment type="caution">
    <text evidence="4">The sequence shown here is derived from an EMBL/GenBank/DDBJ whole genome shotgun (WGS) entry which is preliminary data.</text>
</comment>
<keyword evidence="2" id="KW-0472">Membrane</keyword>
<dbReference type="InterPro" id="IPR029787">
    <property type="entry name" value="Nucleotide_cyclase"/>
</dbReference>
<evidence type="ECO:0000313" key="5">
    <source>
        <dbReference type="Proteomes" id="UP001642464"/>
    </source>
</evidence>
<dbReference type="SMART" id="SM00044">
    <property type="entry name" value="CYCc"/>
    <property type="match status" value="1"/>
</dbReference>
<reference evidence="4 5" key="1">
    <citation type="submission" date="2024-02" db="EMBL/GenBank/DDBJ databases">
        <authorList>
            <person name="Chen Y."/>
            <person name="Shah S."/>
            <person name="Dougan E. K."/>
            <person name="Thang M."/>
            <person name="Chan C."/>
        </authorList>
    </citation>
    <scope>NUCLEOTIDE SEQUENCE [LARGE SCALE GENOMIC DNA]</scope>
</reference>
<sequence>MESPDSPVLVSVVTPKSITNGGTDWNRQTSASSSIMGFGALSPSGPSVPRGPSGHLRTPLPSLLGMTCLAKQGDGHSQQDVSISRSNSPANSRREGDYLRSDSDSIMGEVQERISRMEHKLFILDSKSEAAAMSSVKTAQSGMLPEWGDESQGEDDHKKKKTCRIPFRRAIIATVILGALLTCVLTFLPLLDFTVQLQTETAKNFQNSVGRQFELIEDLSTRNALFLHRNILQRISGMVWETVLAPPDLALDALWGDMQAHHALDSSWTGASDGQRAFIAYRAFLELQKQQQNVKLAQKRQKRFGAADFLYVAFQGGRFTGTSLTSGPVEGRWWDCPGHAKTAEGAFAQQNISRHDPACGGAFPLERPWYRLQSTQSGPTKRLWSGLYTYLDGSIGLTKTAPVAYCGDYSCFQGVIAADITLQAVGQSCNEAFQTLKKELEASTYQFPIDPSNAMVFVVNHQSQAQRPGLLVGAAGLPLNQIVAAEDSQEVLVRSTSKEILRRFGTWDAKLLQEEQFFRFRQLPNGSAVDCGNEFKDFTDPDCLQVGTMSVELDEANRWMVIIVSPSVAFFSMAKHIEGKVSEELEAIDSNIDMMGMTILQTAAIAFLVTTVITVGIGFGLGTAVSSPMKELEYMLRRLAHFDFEKDESWLETEPTSSIREICELQDAFCRLAVGIKTFARFVPEAVVRNLIKGDPRAARLYVVRRVVTIMFSDIKDFTTMAEAISQKDLIFVLTRYLSIMTRIVETFGGVVAEILGDGLLVYWNTPHYTEDHPIRACAAALAMQQALAPLNFELSECGLSAFPLSVRIGINSGEVLSGTFGSDRKMKFGCMGDPVNLASRLENVCKAYGVGIIISGITYDAIADFSFITRKLDMVQVKGRKEPTVVYELMGSLEPGFENLDNLPTSHEPPPVAQDTDLDGSYETEDDMIKTFSRSSKDTKGTRTTRKSNASRVSECFLQKTPSQAALEALEESRQSLSKLTSFNWTEVYKQKMEAHKATRRSRQPGGISNPCSPMPRSITSRSVIKNFTSLDPPDNDKLLELSRRYEECLELCQAGLLQEAAELIEMLLVDFPQDKPTIMLQEKFLCDQAEPSNMKGPINMITVMNEKN</sequence>
<name>A0ABP0JB69_9DINO</name>
<dbReference type="EMBL" id="CAXAMM010006624">
    <property type="protein sequence ID" value="CAK9011655.1"/>
    <property type="molecule type" value="Genomic_DNA"/>
</dbReference>
<evidence type="ECO:0000313" key="4">
    <source>
        <dbReference type="EMBL" id="CAK9011655.1"/>
    </source>
</evidence>
<feature type="region of interest" description="Disordered" evidence="1">
    <location>
        <begin position="36"/>
        <end position="100"/>
    </location>
</feature>
<dbReference type="InterPro" id="IPR050697">
    <property type="entry name" value="Adenylyl/Guanylyl_Cyclase_3/4"/>
</dbReference>
<proteinExistence type="predicted"/>
<dbReference type="CDD" id="cd07302">
    <property type="entry name" value="CHD"/>
    <property type="match status" value="1"/>
</dbReference>
<dbReference type="PROSITE" id="PS50125">
    <property type="entry name" value="GUANYLATE_CYCLASE_2"/>
    <property type="match status" value="1"/>
</dbReference>
<gene>
    <name evidence="4" type="ORF">SCF082_LOCUS11181</name>
</gene>
<organism evidence="4 5">
    <name type="scientific">Durusdinium trenchii</name>
    <dbReference type="NCBI Taxonomy" id="1381693"/>
    <lineage>
        <taxon>Eukaryota</taxon>
        <taxon>Sar</taxon>
        <taxon>Alveolata</taxon>
        <taxon>Dinophyceae</taxon>
        <taxon>Suessiales</taxon>
        <taxon>Symbiodiniaceae</taxon>
        <taxon>Durusdinium</taxon>
    </lineage>
</organism>
<dbReference type="PANTHER" id="PTHR43081">
    <property type="entry name" value="ADENYLATE CYCLASE, TERMINAL-DIFFERENTIATION SPECIFIC-RELATED"/>
    <property type="match status" value="1"/>
</dbReference>
<evidence type="ECO:0000256" key="2">
    <source>
        <dbReference type="SAM" id="Phobius"/>
    </source>
</evidence>
<feature type="compositionally biased region" description="Polar residues" evidence="1">
    <location>
        <begin position="75"/>
        <end position="91"/>
    </location>
</feature>
<keyword evidence="2" id="KW-1133">Transmembrane helix</keyword>
<accession>A0ABP0JB69</accession>
<dbReference type="Gene3D" id="3.30.70.1230">
    <property type="entry name" value="Nucleotide cyclase"/>
    <property type="match status" value="1"/>
</dbReference>
<feature type="region of interest" description="Disordered" evidence="1">
    <location>
        <begin position="997"/>
        <end position="1017"/>
    </location>
</feature>
<feature type="region of interest" description="Disordered" evidence="1">
    <location>
        <begin position="899"/>
        <end position="919"/>
    </location>
</feature>
<feature type="transmembrane region" description="Helical" evidence="2">
    <location>
        <begin position="170"/>
        <end position="191"/>
    </location>
</feature>
<dbReference type="SUPFAM" id="SSF55073">
    <property type="entry name" value="Nucleotide cyclase"/>
    <property type="match status" value="1"/>
</dbReference>
<dbReference type="InterPro" id="IPR001054">
    <property type="entry name" value="A/G_cyclase"/>
</dbReference>
<evidence type="ECO:0000259" key="3">
    <source>
        <dbReference type="PROSITE" id="PS50125"/>
    </source>
</evidence>